<evidence type="ECO:0000259" key="1">
    <source>
        <dbReference type="Pfam" id="PF12867"/>
    </source>
</evidence>
<dbReference type="Pfam" id="PF12867">
    <property type="entry name" value="DinB_2"/>
    <property type="match status" value="1"/>
</dbReference>
<name>A0A1M7IVG2_9FLAO</name>
<keyword evidence="3" id="KW-1185">Reference proteome</keyword>
<sequence>MGILTQVEILLKMIAKNLNSNEYNAYYDRYLQKIPGNLELGILLLENREEFLGLLDKMKPEDLSYSYAEGKWTIAEVIQHIIDVERIFQYRSLTLAREPGIKLPGFDHEAYVPASTAKNRSLKSLKKEFKAVRNAGITLYQSFSKEMLESQGFVSGSSTSCRALGFITAGHTKHHIEIFKEKYHII</sequence>
<dbReference type="Proteomes" id="UP000190235">
    <property type="component" value="Chromosome I"/>
</dbReference>
<dbReference type="InterPro" id="IPR024775">
    <property type="entry name" value="DinB-like"/>
</dbReference>
<organism evidence="2 3">
    <name type="scientific">Salegentibacter salegens</name>
    <dbReference type="NCBI Taxonomy" id="143223"/>
    <lineage>
        <taxon>Bacteria</taxon>
        <taxon>Pseudomonadati</taxon>
        <taxon>Bacteroidota</taxon>
        <taxon>Flavobacteriia</taxon>
        <taxon>Flavobacteriales</taxon>
        <taxon>Flavobacteriaceae</taxon>
        <taxon>Salegentibacter</taxon>
    </lineage>
</organism>
<gene>
    <name evidence="2" type="ORF">SAMN05878281_0702</name>
</gene>
<evidence type="ECO:0000313" key="3">
    <source>
        <dbReference type="Proteomes" id="UP000190235"/>
    </source>
</evidence>
<evidence type="ECO:0000313" key="2">
    <source>
        <dbReference type="EMBL" id="SHM44643.1"/>
    </source>
</evidence>
<reference evidence="3" key="1">
    <citation type="submission" date="2016-11" db="EMBL/GenBank/DDBJ databases">
        <authorList>
            <person name="Varghese N."/>
            <person name="Submissions S."/>
        </authorList>
    </citation>
    <scope>NUCLEOTIDE SEQUENCE [LARGE SCALE GENOMIC DNA]</scope>
    <source>
        <strain evidence="3">ACAM 48</strain>
    </source>
</reference>
<dbReference type="EMBL" id="LT670848">
    <property type="protein sequence ID" value="SHM44643.1"/>
    <property type="molecule type" value="Genomic_DNA"/>
</dbReference>
<dbReference type="Gene3D" id="1.20.120.450">
    <property type="entry name" value="dinb family like domain"/>
    <property type="match status" value="1"/>
</dbReference>
<protein>
    <submittedName>
        <fullName evidence="2">DinB superfamily protein</fullName>
    </submittedName>
</protein>
<dbReference type="SUPFAM" id="SSF109854">
    <property type="entry name" value="DinB/YfiT-like putative metalloenzymes"/>
    <property type="match status" value="1"/>
</dbReference>
<dbReference type="InterPro" id="IPR034660">
    <property type="entry name" value="DinB/YfiT-like"/>
</dbReference>
<accession>A0A1M7IVG2</accession>
<dbReference type="STRING" id="143223.SAMN05878281_0702"/>
<proteinExistence type="predicted"/>
<feature type="domain" description="DinB-like" evidence="1">
    <location>
        <begin position="44"/>
        <end position="177"/>
    </location>
</feature>
<dbReference type="AlphaFoldDB" id="A0A1M7IVG2"/>